<dbReference type="RefSeq" id="XP_040672432.1">
    <property type="nucleotide sequence ID" value="XM_040818207.1"/>
</dbReference>
<name>A0A1L9PYP1_ASPVE</name>
<evidence type="ECO:0000313" key="2">
    <source>
        <dbReference type="EMBL" id="OJJ06670.1"/>
    </source>
</evidence>
<evidence type="ECO:0000313" key="3">
    <source>
        <dbReference type="Proteomes" id="UP000184073"/>
    </source>
</evidence>
<feature type="region of interest" description="Disordered" evidence="1">
    <location>
        <begin position="405"/>
        <end position="454"/>
    </location>
</feature>
<feature type="compositionally biased region" description="Basic and acidic residues" evidence="1">
    <location>
        <begin position="337"/>
        <end position="349"/>
    </location>
</feature>
<dbReference type="AlphaFoldDB" id="A0A1L9PYP1"/>
<sequence length="549" mass="60553">MARGMLGKPRSPPQTQGISQPRLRYTDALPRSDLRDIDRSVSYSRPIHQPVKDTQYSNTSQGRDVSRATNVPPSSFDFHLTAPPDEPLRTSDTPLGVDEAMIGIALGSPRLLEPRNMPSQNQRLPPPTPPDDQRPSSALQRKSSKWRKIGGLFKARNALASNTNDTKPFYQVRAPDEIPQQGSTHSIDYRSRRRPGTKTGPIENTEVWPCLVSENEALAHKQDSSKPKVPGSLLQVEIPQVEMERYSVMFGGLLNNNRPSLLDRRSKTLDNVTIPGRESPPPLGPPQRRATSPAPSRSPNFTLFPTMSSSKASQVLGTQNLPQAPNHLRRPQTSPEDAPHKRLSDEKSQRTLTPDYRAKTQASHRPQASVTSFLSGTSIGSDDEPLLIHEVEPVRTYAGMKEPNWDTIKRKTPSDHPKGLTINTRELRSDSNSTTGSTGTAKSSPILSPLVSSRPIVSPSVNETALFPPPRTTSRRENGPIPTIEVSVARSISVSKGKKQVIVPVRPRAHQWNSSNERLVARQAKTPKVTNPEYGHRPGLSQDARIETA</sequence>
<accession>A0A1L9PYP1</accession>
<feature type="region of interest" description="Disordered" evidence="1">
    <location>
        <begin position="175"/>
        <end position="202"/>
    </location>
</feature>
<evidence type="ECO:0000256" key="1">
    <source>
        <dbReference type="SAM" id="MobiDB-lite"/>
    </source>
</evidence>
<feature type="region of interest" description="Disordered" evidence="1">
    <location>
        <begin position="512"/>
        <end position="549"/>
    </location>
</feature>
<feature type="compositionally biased region" description="Basic and acidic residues" evidence="1">
    <location>
        <begin position="405"/>
        <end position="418"/>
    </location>
</feature>
<reference evidence="3" key="1">
    <citation type="journal article" date="2017" name="Genome Biol.">
        <title>Comparative genomics reveals high biological diversity and specific adaptations in the industrially and medically important fungal genus Aspergillus.</title>
        <authorList>
            <person name="de Vries R.P."/>
            <person name="Riley R."/>
            <person name="Wiebenga A."/>
            <person name="Aguilar-Osorio G."/>
            <person name="Amillis S."/>
            <person name="Uchima C.A."/>
            <person name="Anderluh G."/>
            <person name="Asadollahi M."/>
            <person name="Askin M."/>
            <person name="Barry K."/>
            <person name="Battaglia E."/>
            <person name="Bayram O."/>
            <person name="Benocci T."/>
            <person name="Braus-Stromeyer S.A."/>
            <person name="Caldana C."/>
            <person name="Canovas D."/>
            <person name="Cerqueira G.C."/>
            <person name="Chen F."/>
            <person name="Chen W."/>
            <person name="Choi C."/>
            <person name="Clum A."/>
            <person name="Dos Santos R.A."/>
            <person name="Damasio A.R."/>
            <person name="Diallinas G."/>
            <person name="Emri T."/>
            <person name="Fekete E."/>
            <person name="Flipphi M."/>
            <person name="Freyberg S."/>
            <person name="Gallo A."/>
            <person name="Gournas C."/>
            <person name="Habgood R."/>
            <person name="Hainaut M."/>
            <person name="Harispe M.L."/>
            <person name="Henrissat B."/>
            <person name="Hilden K.S."/>
            <person name="Hope R."/>
            <person name="Hossain A."/>
            <person name="Karabika E."/>
            <person name="Karaffa L."/>
            <person name="Karanyi Z."/>
            <person name="Krasevec N."/>
            <person name="Kuo A."/>
            <person name="Kusch H."/>
            <person name="LaButti K."/>
            <person name="Lagendijk E.L."/>
            <person name="Lapidus A."/>
            <person name="Levasseur A."/>
            <person name="Lindquist E."/>
            <person name="Lipzen A."/>
            <person name="Logrieco A.F."/>
            <person name="MacCabe A."/>
            <person name="Maekelae M.R."/>
            <person name="Malavazi I."/>
            <person name="Melin P."/>
            <person name="Meyer V."/>
            <person name="Mielnichuk N."/>
            <person name="Miskei M."/>
            <person name="Molnar A.P."/>
            <person name="Mule G."/>
            <person name="Ngan C.Y."/>
            <person name="Orejas M."/>
            <person name="Orosz E."/>
            <person name="Ouedraogo J.P."/>
            <person name="Overkamp K.M."/>
            <person name="Park H.-S."/>
            <person name="Perrone G."/>
            <person name="Piumi F."/>
            <person name="Punt P.J."/>
            <person name="Ram A.F."/>
            <person name="Ramon A."/>
            <person name="Rauscher S."/>
            <person name="Record E."/>
            <person name="Riano-Pachon D.M."/>
            <person name="Robert V."/>
            <person name="Roehrig J."/>
            <person name="Ruller R."/>
            <person name="Salamov A."/>
            <person name="Salih N.S."/>
            <person name="Samson R.A."/>
            <person name="Sandor E."/>
            <person name="Sanguinetti M."/>
            <person name="Schuetze T."/>
            <person name="Sepcic K."/>
            <person name="Shelest E."/>
            <person name="Sherlock G."/>
            <person name="Sophianopoulou V."/>
            <person name="Squina F.M."/>
            <person name="Sun H."/>
            <person name="Susca A."/>
            <person name="Todd R.B."/>
            <person name="Tsang A."/>
            <person name="Unkles S.E."/>
            <person name="van de Wiele N."/>
            <person name="van Rossen-Uffink D."/>
            <person name="Oliveira J.V."/>
            <person name="Vesth T.C."/>
            <person name="Visser J."/>
            <person name="Yu J.-H."/>
            <person name="Zhou M."/>
            <person name="Andersen M.R."/>
            <person name="Archer D.B."/>
            <person name="Baker S.E."/>
            <person name="Benoit I."/>
            <person name="Brakhage A.A."/>
            <person name="Braus G.H."/>
            <person name="Fischer R."/>
            <person name="Frisvad J.C."/>
            <person name="Goldman G.H."/>
            <person name="Houbraken J."/>
            <person name="Oakley B."/>
            <person name="Pocsi I."/>
            <person name="Scazzocchio C."/>
            <person name="Seiboth B."/>
            <person name="vanKuyk P.A."/>
            <person name="Wortman J."/>
            <person name="Dyer P.S."/>
            <person name="Grigoriev I.V."/>
        </authorList>
    </citation>
    <scope>NUCLEOTIDE SEQUENCE [LARGE SCALE GENOMIC DNA]</scope>
    <source>
        <strain evidence="3">CBS 583.65</strain>
    </source>
</reference>
<feature type="compositionally biased region" description="Polar residues" evidence="1">
    <location>
        <begin position="52"/>
        <end position="73"/>
    </location>
</feature>
<feature type="region of interest" description="Disordered" evidence="1">
    <location>
        <begin position="460"/>
        <end position="479"/>
    </location>
</feature>
<dbReference type="VEuPathDB" id="FungiDB:ASPVEDRAFT_87964"/>
<gene>
    <name evidence="2" type="ORF">ASPVEDRAFT_87964</name>
</gene>
<keyword evidence="3" id="KW-1185">Reference proteome</keyword>
<feature type="region of interest" description="Disordered" evidence="1">
    <location>
        <begin position="271"/>
        <end position="382"/>
    </location>
</feature>
<feature type="compositionally biased region" description="Basic and acidic residues" evidence="1">
    <location>
        <begin position="30"/>
        <end position="39"/>
    </location>
</feature>
<feature type="compositionally biased region" description="Polar residues" evidence="1">
    <location>
        <begin position="360"/>
        <end position="380"/>
    </location>
</feature>
<dbReference type="Proteomes" id="UP000184073">
    <property type="component" value="Unassembled WGS sequence"/>
</dbReference>
<dbReference type="OrthoDB" id="5404004at2759"/>
<protein>
    <submittedName>
        <fullName evidence="2">Uncharacterized protein</fullName>
    </submittedName>
</protein>
<dbReference type="STRING" id="1036611.A0A1L9PYP1"/>
<organism evidence="2 3">
    <name type="scientific">Aspergillus versicolor CBS 583.65</name>
    <dbReference type="NCBI Taxonomy" id="1036611"/>
    <lineage>
        <taxon>Eukaryota</taxon>
        <taxon>Fungi</taxon>
        <taxon>Dikarya</taxon>
        <taxon>Ascomycota</taxon>
        <taxon>Pezizomycotina</taxon>
        <taxon>Eurotiomycetes</taxon>
        <taxon>Eurotiomycetidae</taxon>
        <taxon>Eurotiales</taxon>
        <taxon>Aspergillaceae</taxon>
        <taxon>Aspergillus</taxon>
        <taxon>Aspergillus subgen. Nidulantes</taxon>
    </lineage>
</organism>
<feature type="region of interest" description="Disordered" evidence="1">
    <location>
        <begin position="1"/>
        <end position="145"/>
    </location>
</feature>
<dbReference type="EMBL" id="KV878135">
    <property type="protein sequence ID" value="OJJ06670.1"/>
    <property type="molecule type" value="Genomic_DNA"/>
</dbReference>
<proteinExistence type="predicted"/>
<dbReference type="GeneID" id="63733718"/>
<feature type="compositionally biased region" description="Low complexity" evidence="1">
    <location>
        <begin position="430"/>
        <end position="444"/>
    </location>
</feature>
<feature type="compositionally biased region" description="Polar residues" evidence="1">
    <location>
        <begin position="293"/>
        <end position="323"/>
    </location>
</feature>